<dbReference type="PANTHER" id="PTHR47936:SF1">
    <property type="entry name" value="PENTATRICOPEPTIDE REPEAT-CONTAINING PROTEIN GUN1, CHLOROPLASTIC"/>
    <property type="match status" value="1"/>
</dbReference>
<comment type="subunit">
    <text evidence="6">Binds to mitochondrial small subunit 15S rRNA.</text>
</comment>
<comment type="subcellular location">
    <subcellularLocation>
        <location evidence="1">Mitochondrion</location>
    </subcellularLocation>
</comment>
<sequence length="957" mass="112504">MLNALLRTVRTSSPRRYVFQARSITRLQRKENRLKNINKLPFRVEGRNFWDSETKIFSQSKIGSRTYEYTEGLFEPFLKQENHTFDEINKLWELVSTYEYIRFSDALELITVFEVNSKIDEAKSILRKIDYKDISRSDLIELGKRCATFDALDLIVEISHEFGKSVFNRPTILRVLEESTKILLDNKQEYKALDVYIRACLGVFRKHYITGSFYGQNYMDLYGLIIRKIKDLGYVIEAVQKSTIDHDIEIKKSIYYTTIRSLFYVERNTIRLQLLFDLIPEEFKDQNIVSYVFRSFLYYDKPKAAKSVATNYAVMLGSDDKATIQLYSSIAELSLGDLYDLFYKNLKTDTNEAFLVLKYAFKRLRREGNTELMEFMADKFAEESSDGLIFAYNQIMKHHLSQNNSEDFFKTFRKLASSKEEPNEESYSLLLKQFCRKKDLKSAFSLLDFMIEKNMSIDIEKLNDMVKVCSVLGDTQSAEKVDKVATLLKIERDSKFYSNMMAVYVSVNYYSQVEKVFESASVTPDSTMYSELIRMHLRKKTYKEAQQIFDMISKGDYELGEEFYFVMIEYFCNIKDFDSAEEALANIIKSPESFNLHKAFEKLMAGYNREQRYTEATQVFNKLISLEMNPSDNMLRLLLKSLTRTNFVNFGNYSRPKKIAEDIMSAYANKTLEPERKYLPVRIFRPLMKYLIDYYDPLEAAALLESYEIATKNDDKSKDLDYLKERIILGAKFKDWDTVNAVFTLLIQEFKYRFSSGDIPYRYRGSLVPVINQAAKSHSHFNQHQEFKALIDDLFRTRRFILNNRNMNDIAVILLENKKTFKSGLIMIEEKLMGGFIARAVMHGREWFESALPYGVPLPTYRNQITPPRLFLLNSSYMHVVMHLRLYLRTQSKAYETRDQKLQFLQEFKITYPKIFRNFHGTIIHAFPSLRNEILKFINMEDKIKASDVQVPEVTEV</sequence>
<dbReference type="PROSITE" id="PS51375">
    <property type="entry name" value="PPR"/>
    <property type="match status" value="1"/>
</dbReference>
<evidence type="ECO:0000256" key="1">
    <source>
        <dbReference type="ARBA" id="ARBA00004173"/>
    </source>
</evidence>
<evidence type="ECO:0000313" key="9">
    <source>
        <dbReference type="EMBL" id="CCH41250.1"/>
    </source>
</evidence>
<dbReference type="NCBIfam" id="TIGR00756">
    <property type="entry name" value="PPR"/>
    <property type="match status" value="1"/>
</dbReference>
<evidence type="ECO:0000256" key="8">
    <source>
        <dbReference type="PROSITE-ProRule" id="PRU00708"/>
    </source>
</evidence>
<keyword evidence="10" id="KW-1185">Reference proteome</keyword>
<keyword evidence="3" id="KW-0677">Repeat</keyword>
<comment type="similarity">
    <text evidence="2">Belongs to the CCM1 family.</text>
</comment>
<dbReference type="HOGENOM" id="CLU_308400_0_0_1"/>
<dbReference type="Pfam" id="PF01535">
    <property type="entry name" value="PPR"/>
    <property type="match status" value="1"/>
</dbReference>
<dbReference type="AlphaFoldDB" id="K0K8S9"/>
<evidence type="ECO:0000256" key="4">
    <source>
        <dbReference type="ARBA" id="ARBA00023187"/>
    </source>
</evidence>
<protein>
    <recommendedName>
        <fullName evidence="7">Mitochondrial 15S rRNA processing factor CCM1</fullName>
    </recommendedName>
</protein>
<evidence type="ECO:0000256" key="6">
    <source>
        <dbReference type="ARBA" id="ARBA00044511"/>
    </source>
</evidence>
<name>K0K8S9_WICCF</name>
<proteinExistence type="inferred from homology"/>
<gene>
    <name evidence="9" type="ORF">BN7_787</name>
</gene>
<comment type="function">
    <text evidence="5">Regulates mitochondrial small subunit maturation by controlling 15S rRNA 5'-end processing. Localizes to the 5' precursor of the 15S rRNA in a position that is subsequently occupied by mS47 in the mature yeast mtSSU. Uses structure and sequence-specific RNA recognition, binding to a single-stranded region of the precursor and specifically recognizing bases -6 to -1. The exchange of Ccm1 for mS47 is coupled to the irreversible removal of precursor rRNA that is accompanied by conformational changes of the mitoribosomal proteins uS5m and mS26. These conformational changes signal completion of 5'-end rRNA processing through protection of the mature 5'-end of the 15S rRNA and stabilization of mS47. The removal of the 5' precursor together with the dissociation of Ccm1 may be catalyzed by the 5'-3' exoribonuclease Pet127. Involved in the specific removal of group I introns in mitochondrial encoded transcripts.</text>
</comment>
<evidence type="ECO:0000256" key="7">
    <source>
        <dbReference type="ARBA" id="ARBA00044527"/>
    </source>
</evidence>
<organism evidence="9 10">
    <name type="scientific">Wickerhamomyces ciferrii (strain ATCC 14091 / BCRC 22168 / CBS 111 / JCM 3599 / NBRC 0793 / NRRL Y-1031 F-60-10)</name>
    <name type="common">Yeast</name>
    <name type="synonym">Pichia ciferrii</name>
    <dbReference type="NCBI Taxonomy" id="1206466"/>
    <lineage>
        <taxon>Eukaryota</taxon>
        <taxon>Fungi</taxon>
        <taxon>Dikarya</taxon>
        <taxon>Ascomycota</taxon>
        <taxon>Saccharomycotina</taxon>
        <taxon>Saccharomycetes</taxon>
        <taxon>Phaffomycetales</taxon>
        <taxon>Wickerhamomycetaceae</taxon>
        <taxon>Wickerhamomyces</taxon>
    </lineage>
</organism>
<evidence type="ECO:0000256" key="5">
    <source>
        <dbReference type="ARBA" id="ARBA00044493"/>
    </source>
</evidence>
<dbReference type="PANTHER" id="PTHR47936">
    <property type="entry name" value="PPR_LONG DOMAIN-CONTAINING PROTEIN"/>
    <property type="match status" value="1"/>
</dbReference>
<evidence type="ECO:0000256" key="2">
    <source>
        <dbReference type="ARBA" id="ARBA00006192"/>
    </source>
</evidence>
<dbReference type="InParanoid" id="K0K8S9"/>
<dbReference type="Gene3D" id="1.25.40.10">
    <property type="entry name" value="Tetratricopeptide repeat domain"/>
    <property type="match status" value="2"/>
</dbReference>
<dbReference type="SUPFAM" id="SSF81901">
    <property type="entry name" value="HCP-like"/>
    <property type="match status" value="1"/>
</dbReference>
<keyword evidence="4" id="KW-0507">mRNA processing</keyword>
<dbReference type="Proteomes" id="UP000009328">
    <property type="component" value="Unassembled WGS sequence"/>
</dbReference>
<dbReference type="InterPro" id="IPR002885">
    <property type="entry name" value="PPR_rpt"/>
</dbReference>
<dbReference type="GO" id="GO:0005739">
    <property type="term" value="C:mitochondrion"/>
    <property type="evidence" value="ECO:0007669"/>
    <property type="project" value="UniProtKB-SubCell"/>
</dbReference>
<evidence type="ECO:0000256" key="3">
    <source>
        <dbReference type="ARBA" id="ARBA00022737"/>
    </source>
</evidence>
<dbReference type="eggNOG" id="KOG4197">
    <property type="taxonomic scope" value="Eukaryota"/>
</dbReference>
<comment type="caution">
    <text evidence="9">The sequence shown here is derived from an EMBL/GenBank/DDBJ whole genome shotgun (WGS) entry which is preliminary data.</text>
</comment>
<accession>K0K8S9</accession>
<dbReference type="GO" id="GO:0008380">
    <property type="term" value="P:RNA splicing"/>
    <property type="evidence" value="ECO:0007669"/>
    <property type="project" value="UniProtKB-KW"/>
</dbReference>
<reference evidence="9 10" key="1">
    <citation type="journal article" date="2012" name="Eukaryot. Cell">
        <title>Draft genome sequence of Wickerhamomyces ciferrii NRRL Y-1031 F-60-10.</title>
        <authorList>
            <person name="Schneider J."/>
            <person name="Andrea H."/>
            <person name="Blom J."/>
            <person name="Jaenicke S."/>
            <person name="Ruckert C."/>
            <person name="Schorsch C."/>
            <person name="Szczepanowski R."/>
            <person name="Farwick M."/>
            <person name="Goesmann A."/>
            <person name="Puhler A."/>
            <person name="Schaffer S."/>
            <person name="Tauch A."/>
            <person name="Kohler T."/>
            <person name="Brinkrolf K."/>
        </authorList>
    </citation>
    <scope>NUCLEOTIDE SEQUENCE [LARGE SCALE GENOMIC DNA]</scope>
    <source>
        <strain evidence="10">ATCC 14091 / BCRC 22168 / CBS 111 / JCM 3599 / NBRC 0793 / NRRL Y-1031 F-60-10</strain>
    </source>
</reference>
<keyword evidence="4" id="KW-0508">mRNA splicing</keyword>
<dbReference type="InterPro" id="IPR011990">
    <property type="entry name" value="TPR-like_helical_dom_sf"/>
</dbReference>
<evidence type="ECO:0000313" key="10">
    <source>
        <dbReference type="Proteomes" id="UP000009328"/>
    </source>
</evidence>
<dbReference type="STRING" id="1206466.K0K8S9"/>
<feature type="repeat" description="PPR" evidence="8">
    <location>
        <begin position="423"/>
        <end position="457"/>
    </location>
</feature>
<dbReference type="EMBL" id="CAIF01000013">
    <property type="protein sequence ID" value="CCH41250.1"/>
    <property type="molecule type" value="Genomic_DNA"/>
</dbReference>